<feature type="transmembrane region" description="Helical" evidence="8">
    <location>
        <begin position="289"/>
        <end position="310"/>
    </location>
</feature>
<comment type="similarity">
    <text evidence="2">Belongs to the binding-protein-dependent transport system permease family. FecCD subfamily.</text>
</comment>
<feature type="transmembrane region" description="Helical" evidence="8">
    <location>
        <begin position="316"/>
        <end position="337"/>
    </location>
</feature>
<feature type="transmembrane region" description="Helical" evidence="8">
    <location>
        <begin position="131"/>
        <end position="149"/>
    </location>
</feature>
<dbReference type="PANTHER" id="PTHR30472:SF41">
    <property type="entry name" value="TRANSPORT SYSTEM PERMEASE PROTEIN"/>
    <property type="match status" value="1"/>
</dbReference>
<feature type="transmembrane region" description="Helical" evidence="8">
    <location>
        <begin position="206"/>
        <end position="225"/>
    </location>
</feature>
<dbReference type="GO" id="GO:0022857">
    <property type="term" value="F:transmembrane transporter activity"/>
    <property type="evidence" value="ECO:0007669"/>
    <property type="project" value="InterPro"/>
</dbReference>
<dbReference type="CDD" id="cd06550">
    <property type="entry name" value="TM_ABC_iron-siderophores_like"/>
    <property type="match status" value="1"/>
</dbReference>
<dbReference type="GO" id="GO:0033214">
    <property type="term" value="P:siderophore-iron import into cell"/>
    <property type="evidence" value="ECO:0007669"/>
    <property type="project" value="TreeGrafter"/>
</dbReference>
<dbReference type="Pfam" id="PF01032">
    <property type="entry name" value="FecCD"/>
    <property type="match status" value="1"/>
</dbReference>
<dbReference type="InterPro" id="IPR037294">
    <property type="entry name" value="ABC_BtuC-like"/>
</dbReference>
<keyword evidence="5 8" id="KW-0812">Transmembrane</keyword>
<dbReference type="Gene3D" id="1.10.3470.10">
    <property type="entry name" value="ABC transporter involved in vitamin B12 uptake, BtuC"/>
    <property type="match status" value="1"/>
</dbReference>
<name>A0A3B0W001_9ZZZZ</name>
<evidence type="ECO:0000256" key="6">
    <source>
        <dbReference type="ARBA" id="ARBA00022989"/>
    </source>
</evidence>
<feature type="transmembrane region" description="Helical" evidence="8">
    <location>
        <begin position="156"/>
        <end position="179"/>
    </location>
</feature>
<feature type="transmembrane region" description="Helical" evidence="8">
    <location>
        <begin position="86"/>
        <end position="111"/>
    </location>
</feature>
<organism evidence="9">
    <name type="scientific">hydrothermal vent metagenome</name>
    <dbReference type="NCBI Taxonomy" id="652676"/>
    <lineage>
        <taxon>unclassified sequences</taxon>
        <taxon>metagenomes</taxon>
        <taxon>ecological metagenomes</taxon>
    </lineage>
</organism>
<evidence type="ECO:0000256" key="7">
    <source>
        <dbReference type="ARBA" id="ARBA00023136"/>
    </source>
</evidence>
<protein>
    <submittedName>
        <fullName evidence="9">Vitamin B12 ABC transporter, permease protein BtuC</fullName>
    </submittedName>
</protein>
<dbReference type="EMBL" id="UOEX01000457">
    <property type="protein sequence ID" value="VAW42579.1"/>
    <property type="molecule type" value="Genomic_DNA"/>
</dbReference>
<evidence type="ECO:0000256" key="1">
    <source>
        <dbReference type="ARBA" id="ARBA00004651"/>
    </source>
</evidence>
<sequence>MISLRYLALLLLAAITAAFVVDLATGSVSIPPAQVMTVLLGHEPQRASWVSIIMIFRLPKAITALTAGAALALSGLMMQTLFRNPLAGPSVLGISSGASLGVALVVLGAAISQHGARLIEGLGVGGNLTLVLASALGALLTLTAILIAARWVENVMTLLIISLLGGYALGSIVSILINFSRPEMVQAYMAWTFGSFSNITWREMKIFLPVIALTCSLCMLVGKPLNGLLLGETYAKSMGLSYLPVRLIVITLTAVLVGCVTAYCGPVAFIGIAVPHLARAVASTSDHRILLPVTAAIGGIVALCADILAQLPGHSIVLPLNAVTALIGSPVIIWFIMKRQRSFV</sequence>
<evidence type="ECO:0000256" key="3">
    <source>
        <dbReference type="ARBA" id="ARBA00022448"/>
    </source>
</evidence>
<evidence type="ECO:0000256" key="2">
    <source>
        <dbReference type="ARBA" id="ARBA00007935"/>
    </source>
</evidence>
<accession>A0A3B0W001</accession>
<evidence type="ECO:0000256" key="8">
    <source>
        <dbReference type="SAM" id="Phobius"/>
    </source>
</evidence>
<comment type="subcellular location">
    <subcellularLocation>
        <location evidence="1">Cell membrane</location>
        <topology evidence="1">Multi-pass membrane protein</topology>
    </subcellularLocation>
</comment>
<dbReference type="SUPFAM" id="SSF81345">
    <property type="entry name" value="ABC transporter involved in vitamin B12 uptake, BtuC"/>
    <property type="match status" value="1"/>
</dbReference>
<dbReference type="PANTHER" id="PTHR30472">
    <property type="entry name" value="FERRIC ENTEROBACTIN TRANSPORT SYSTEM PERMEASE PROTEIN"/>
    <property type="match status" value="1"/>
</dbReference>
<feature type="transmembrane region" description="Helical" evidence="8">
    <location>
        <begin position="185"/>
        <end position="201"/>
    </location>
</feature>
<keyword evidence="7 8" id="KW-0472">Membrane</keyword>
<evidence type="ECO:0000313" key="9">
    <source>
        <dbReference type="EMBL" id="VAW42579.1"/>
    </source>
</evidence>
<reference evidence="9" key="1">
    <citation type="submission" date="2018-06" db="EMBL/GenBank/DDBJ databases">
        <authorList>
            <person name="Zhirakovskaya E."/>
        </authorList>
    </citation>
    <scope>NUCLEOTIDE SEQUENCE</scope>
</reference>
<dbReference type="InterPro" id="IPR000522">
    <property type="entry name" value="ABC_transptr_permease_BtuC"/>
</dbReference>
<gene>
    <name evidence="9" type="ORF">MNBD_DELTA03-1735</name>
</gene>
<dbReference type="GO" id="GO:0005886">
    <property type="term" value="C:plasma membrane"/>
    <property type="evidence" value="ECO:0007669"/>
    <property type="project" value="UniProtKB-SubCell"/>
</dbReference>
<feature type="transmembrane region" description="Helical" evidence="8">
    <location>
        <begin position="50"/>
        <end position="74"/>
    </location>
</feature>
<keyword evidence="6 8" id="KW-1133">Transmembrane helix</keyword>
<keyword evidence="3" id="KW-0813">Transport</keyword>
<keyword evidence="4" id="KW-1003">Cell membrane</keyword>
<evidence type="ECO:0000256" key="4">
    <source>
        <dbReference type="ARBA" id="ARBA00022475"/>
    </source>
</evidence>
<feature type="transmembrane region" description="Helical" evidence="8">
    <location>
        <begin position="245"/>
        <end position="277"/>
    </location>
</feature>
<dbReference type="AlphaFoldDB" id="A0A3B0W001"/>
<evidence type="ECO:0000256" key="5">
    <source>
        <dbReference type="ARBA" id="ARBA00022692"/>
    </source>
</evidence>
<proteinExistence type="inferred from homology"/>